<keyword evidence="2" id="KW-1185">Reference proteome</keyword>
<accession>A0A1I7ZXF8</accession>
<dbReference type="WBParaSite" id="L893_g30572.t1">
    <property type="protein sequence ID" value="L893_g30572.t1"/>
    <property type="gene ID" value="L893_g30572"/>
</dbReference>
<feature type="compositionally biased region" description="Polar residues" evidence="1">
    <location>
        <begin position="1"/>
        <end position="11"/>
    </location>
</feature>
<feature type="region of interest" description="Disordered" evidence="1">
    <location>
        <begin position="1"/>
        <end position="20"/>
    </location>
</feature>
<dbReference type="AlphaFoldDB" id="A0A1I7ZXF8"/>
<evidence type="ECO:0000256" key="1">
    <source>
        <dbReference type="SAM" id="MobiDB-lite"/>
    </source>
</evidence>
<dbReference type="Proteomes" id="UP000095287">
    <property type="component" value="Unplaced"/>
</dbReference>
<evidence type="ECO:0000313" key="3">
    <source>
        <dbReference type="WBParaSite" id="L893_g30572.t1"/>
    </source>
</evidence>
<evidence type="ECO:0000313" key="2">
    <source>
        <dbReference type="Proteomes" id="UP000095287"/>
    </source>
</evidence>
<proteinExistence type="predicted"/>
<name>A0A1I7ZXF8_9BILA</name>
<protein>
    <submittedName>
        <fullName evidence="3">BHLH domain-containing protein</fullName>
    </submittedName>
</protein>
<reference evidence="3" key="1">
    <citation type="submission" date="2016-11" db="UniProtKB">
        <authorList>
            <consortium name="WormBaseParasite"/>
        </authorList>
    </citation>
    <scope>IDENTIFICATION</scope>
</reference>
<organism evidence="2 3">
    <name type="scientific">Steinernema glaseri</name>
    <dbReference type="NCBI Taxonomy" id="37863"/>
    <lineage>
        <taxon>Eukaryota</taxon>
        <taxon>Metazoa</taxon>
        <taxon>Ecdysozoa</taxon>
        <taxon>Nematoda</taxon>
        <taxon>Chromadorea</taxon>
        <taxon>Rhabditida</taxon>
        <taxon>Tylenchina</taxon>
        <taxon>Panagrolaimomorpha</taxon>
        <taxon>Strongyloidoidea</taxon>
        <taxon>Steinernematidae</taxon>
        <taxon>Steinernema</taxon>
    </lineage>
</organism>
<sequence>MTAINSRTTQENSREEASVTTRRKFLVNLVEQHKRYSTLKILGKGLLEVLSCTLSQNRRFSGNEKTQKIKRYQKDMCEVSV</sequence>